<feature type="domain" description="Aminoglycoside phosphotransferase" evidence="1">
    <location>
        <begin position="6"/>
        <end position="41"/>
    </location>
</feature>
<dbReference type="EMBL" id="JAAHCF010000149">
    <property type="protein sequence ID" value="KAK8147405.1"/>
    <property type="molecule type" value="Genomic_DNA"/>
</dbReference>
<dbReference type="InterPro" id="IPR011009">
    <property type="entry name" value="Kinase-like_dom_sf"/>
</dbReference>
<dbReference type="Gene3D" id="3.90.1200.10">
    <property type="match status" value="1"/>
</dbReference>
<dbReference type="AlphaFoldDB" id="A0AAW0RZF3"/>
<accession>A0AAW0RZF3</accession>
<proteinExistence type="predicted"/>
<comment type="caution">
    <text evidence="2">The sequence shown here is derived from an EMBL/GenBank/DDBJ whole genome shotgun (WGS) entry which is preliminary data.</text>
</comment>
<evidence type="ECO:0000313" key="2">
    <source>
        <dbReference type="EMBL" id="KAK8147405.1"/>
    </source>
</evidence>
<sequence>MHLSNDYPIVFTHGDIAARNITVRDGHLVALFDWEFAGWYPEYVFSIRGSDNIDWETLGEHVPCLFSTRYDLEYILIQVIASLS</sequence>
<reference evidence="2 3" key="1">
    <citation type="submission" date="2020-02" db="EMBL/GenBank/DDBJ databases">
        <title>Comparative genomics of the hypocrealean fungal genus Beauvera.</title>
        <authorList>
            <person name="Showalter D.N."/>
            <person name="Bushley K.E."/>
            <person name="Rehner S.A."/>
        </authorList>
    </citation>
    <scope>NUCLEOTIDE SEQUENCE [LARGE SCALE GENOMIC DNA]</scope>
    <source>
        <strain evidence="2 3">ARSEF4384</strain>
    </source>
</reference>
<protein>
    <recommendedName>
        <fullName evidence="1">Aminoglycoside phosphotransferase domain-containing protein</fullName>
    </recommendedName>
</protein>
<evidence type="ECO:0000313" key="3">
    <source>
        <dbReference type="Proteomes" id="UP001397290"/>
    </source>
</evidence>
<keyword evidence="3" id="KW-1185">Reference proteome</keyword>
<name>A0AAW0RZF3_9HYPO</name>
<dbReference type="Proteomes" id="UP001397290">
    <property type="component" value="Unassembled WGS sequence"/>
</dbReference>
<dbReference type="SUPFAM" id="SSF56112">
    <property type="entry name" value="Protein kinase-like (PK-like)"/>
    <property type="match status" value="1"/>
</dbReference>
<organism evidence="2 3">
    <name type="scientific">Beauveria asiatica</name>
    <dbReference type="NCBI Taxonomy" id="1069075"/>
    <lineage>
        <taxon>Eukaryota</taxon>
        <taxon>Fungi</taxon>
        <taxon>Dikarya</taxon>
        <taxon>Ascomycota</taxon>
        <taxon>Pezizomycotina</taxon>
        <taxon>Sordariomycetes</taxon>
        <taxon>Hypocreomycetidae</taxon>
        <taxon>Hypocreales</taxon>
        <taxon>Cordycipitaceae</taxon>
        <taxon>Beauveria</taxon>
    </lineage>
</organism>
<gene>
    <name evidence="2" type="ORF">G3M48_001655</name>
</gene>
<evidence type="ECO:0000259" key="1">
    <source>
        <dbReference type="Pfam" id="PF01636"/>
    </source>
</evidence>
<dbReference type="Pfam" id="PF01636">
    <property type="entry name" value="APH"/>
    <property type="match status" value="1"/>
</dbReference>
<dbReference type="InterPro" id="IPR002575">
    <property type="entry name" value="Aminoglycoside_PTrfase"/>
</dbReference>